<keyword evidence="2" id="KW-0378">Hydrolase</keyword>
<protein>
    <submittedName>
        <fullName evidence="2">Imidazolonepropionase-like amidohydrolase</fullName>
    </submittedName>
</protein>
<evidence type="ECO:0000313" key="3">
    <source>
        <dbReference type="Proteomes" id="UP000295066"/>
    </source>
</evidence>
<dbReference type="SUPFAM" id="SSF51556">
    <property type="entry name" value="Metallo-dependent hydrolases"/>
    <property type="match status" value="1"/>
</dbReference>
<dbReference type="RefSeq" id="WP_133956568.1">
    <property type="nucleotide sequence ID" value="NZ_SORI01000003.1"/>
</dbReference>
<dbReference type="CDD" id="cd01299">
    <property type="entry name" value="Met_dep_hydrolase_A"/>
    <property type="match status" value="1"/>
</dbReference>
<dbReference type="Pfam" id="PF01979">
    <property type="entry name" value="Amidohydro_1"/>
    <property type="match status" value="1"/>
</dbReference>
<dbReference type="Gene3D" id="2.30.40.10">
    <property type="entry name" value="Urease, subunit C, domain 1"/>
    <property type="match status" value="1"/>
</dbReference>
<dbReference type="SUPFAM" id="SSF51338">
    <property type="entry name" value="Composite domain of metallo-dependent hydrolases"/>
    <property type="match status" value="1"/>
</dbReference>
<reference evidence="2 3" key="1">
    <citation type="submission" date="2019-03" db="EMBL/GenBank/DDBJ databases">
        <title>Genomic Encyclopedia of Type Strains, Phase IV (KMG-IV): sequencing the most valuable type-strain genomes for metagenomic binning, comparative biology and taxonomic classification.</title>
        <authorList>
            <person name="Goeker M."/>
        </authorList>
    </citation>
    <scope>NUCLEOTIDE SEQUENCE [LARGE SCALE GENOMIC DNA]</scope>
    <source>
        <strain evidence="2 3">DSM 25964</strain>
    </source>
</reference>
<comment type="caution">
    <text evidence="2">The sequence shown here is derived from an EMBL/GenBank/DDBJ whole genome shotgun (WGS) entry which is preliminary data.</text>
</comment>
<dbReference type="GO" id="GO:0016810">
    <property type="term" value="F:hydrolase activity, acting on carbon-nitrogen (but not peptide) bonds"/>
    <property type="evidence" value="ECO:0007669"/>
    <property type="project" value="InterPro"/>
</dbReference>
<dbReference type="InterPro" id="IPR006680">
    <property type="entry name" value="Amidohydro-rel"/>
</dbReference>
<dbReference type="InterPro" id="IPR057744">
    <property type="entry name" value="OTAase-like"/>
</dbReference>
<dbReference type="OrthoDB" id="9776455at2"/>
<organism evidence="2 3">
    <name type="scientific">Aminivibrio pyruvatiphilus</name>
    <dbReference type="NCBI Taxonomy" id="1005740"/>
    <lineage>
        <taxon>Bacteria</taxon>
        <taxon>Thermotogati</taxon>
        <taxon>Synergistota</taxon>
        <taxon>Synergistia</taxon>
        <taxon>Synergistales</taxon>
        <taxon>Aminobacteriaceae</taxon>
        <taxon>Aminivibrio</taxon>
    </lineage>
</organism>
<name>A0A4R8MGA1_9BACT</name>
<dbReference type="InterPro" id="IPR032466">
    <property type="entry name" value="Metal_Hydrolase"/>
</dbReference>
<dbReference type="InterPro" id="IPR051781">
    <property type="entry name" value="Metallo-dep_Hydrolase"/>
</dbReference>
<dbReference type="EMBL" id="SORI01000003">
    <property type="protein sequence ID" value="TDY62925.1"/>
    <property type="molecule type" value="Genomic_DNA"/>
</dbReference>
<gene>
    <name evidence="2" type="ORF">C8D99_103145</name>
</gene>
<dbReference type="InterPro" id="IPR011059">
    <property type="entry name" value="Metal-dep_hydrolase_composite"/>
</dbReference>
<accession>A0A4R8MGA1</accession>
<feature type="domain" description="Amidohydrolase-related" evidence="1">
    <location>
        <begin position="55"/>
        <end position="401"/>
    </location>
</feature>
<dbReference type="Gene3D" id="3.20.20.140">
    <property type="entry name" value="Metal-dependent hydrolases"/>
    <property type="match status" value="1"/>
</dbReference>
<dbReference type="Proteomes" id="UP000295066">
    <property type="component" value="Unassembled WGS sequence"/>
</dbReference>
<dbReference type="AlphaFoldDB" id="A0A4R8MGA1"/>
<keyword evidence="3" id="KW-1185">Reference proteome</keyword>
<dbReference type="PANTHER" id="PTHR43135">
    <property type="entry name" value="ALPHA-D-RIBOSE 1-METHYLPHOSPHONATE 5-TRIPHOSPHATE DIPHOSPHATASE"/>
    <property type="match status" value="1"/>
</dbReference>
<proteinExistence type="predicted"/>
<evidence type="ECO:0000259" key="1">
    <source>
        <dbReference type="Pfam" id="PF01979"/>
    </source>
</evidence>
<evidence type="ECO:0000313" key="2">
    <source>
        <dbReference type="EMBL" id="TDY62925.1"/>
    </source>
</evidence>
<dbReference type="PANTHER" id="PTHR43135:SF3">
    <property type="entry name" value="ALPHA-D-RIBOSE 1-METHYLPHOSPHONATE 5-TRIPHOSPHATE DIPHOSPHATASE"/>
    <property type="match status" value="1"/>
</dbReference>
<sequence length="407" mass="43725">MSLILFTNATLLDCTGSDPVFPAWVVAEDGVIREVGTGSAPHIAGAEKTDCGGKTLMPGLIDGHMHASLFTNDLGELHRKILPSTACFRAAKILEDTLMQGFTTVRDAGGIDAGFREAQKQGLITAPKMQVCGRAISMTGGHADPRLPTEIAPPVTVGMLGVIADGVDEVRKAAREQLRLGADYIKVMAGGGCASAADEPDTVQYSPEELAAIVYEAKAAGKTVLTHNYSTRSMKMCAEAGVHSIEHGNYLDRETARILREHGCWLVPTMATYEIMAARGEEFGIPSYFLRKMKEVQKHSENALAIAFEEGLKIGSGSDMVGSGQPFKALEIELKARVMGPMKAILCTTRDNAELMGLSDRVGTIEAGKCADFILVDGDPLKDVRIFQNREKILAIVQDGKFIKKTL</sequence>